<dbReference type="EMBL" id="CAJEWE010000008">
    <property type="protein sequence ID" value="CAD2075309.1"/>
    <property type="molecule type" value="Genomic_DNA"/>
</dbReference>
<feature type="transmembrane region" description="Helical" evidence="10">
    <location>
        <begin position="370"/>
        <end position="388"/>
    </location>
</feature>
<reference evidence="11 12" key="1">
    <citation type="submission" date="2020-07" db="EMBL/GenBank/DDBJ databases">
        <authorList>
            <person name="Criscuolo A."/>
        </authorList>
    </citation>
    <scope>NUCLEOTIDE SEQUENCE [LARGE SCALE GENOMIC DNA]</scope>
    <source>
        <strain evidence="12">CIP 111030</strain>
    </source>
</reference>
<organism evidence="11 12">
    <name type="scientific">Phocicoccus schoeneichii</name>
    <dbReference type="NCBI Taxonomy" id="1812261"/>
    <lineage>
        <taxon>Bacteria</taxon>
        <taxon>Bacillati</taxon>
        <taxon>Bacillota</taxon>
        <taxon>Bacilli</taxon>
        <taxon>Bacillales</taxon>
        <taxon>Salinicoccaceae</taxon>
        <taxon>Phocicoccus</taxon>
    </lineage>
</organism>
<comment type="similarity">
    <text evidence="2">Belongs to the dicarboxylate/amino acid:cation symporter (DAACS) (TC 2.A.23) family.</text>
</comment>
<feature type="transmembrane region" description="Helical" evidence="10">
    <location>
        <begin position="394"/>
        <end position="414"/>
    </location>
</feature>
<evidence type="ECO:0000256" key="9">
    <source>
        <dbReference type="ARBA" id="ARBA00031293"/>
    </source>
</evidence>
<evidence type="ECO:0000256" key="8">
    <source>
        <dbReference type="ARBA" id="ARBA00023136"/>
    </source>
</evidence>
<dbReference type="Pfam" id="PF00375">
    <property type="entry name" value="SDF"/>
    <property type="match status" value="1"/>
</dbReference>
<protein>
    <recommendedName>
        <fullName evidence="3">L-cystine uptake protein TcyP</fullName>
    </recommendedName>
    <alternativeName>
        <fullName evidence="9">Transporter of cystine TcyP</fullName>
    </alternativeName>
</protein>
<evidence type="ECO:0000256" key="4">
    <source>
        <dbReference type="ARBA" id="ARBA00022448"/>
    </source>
</evidence>
<dbReference type="InterPro" id="IPR001991">
    <property type="entry name" value="Na-dicarboxylate_symporter"/>
</dbReference>
<keyword evidence="12" id="KW-1185">Reference proteome</keyword>
<dbReference type="PANTHER" id="PTHR42865:SF5">
    <property type="entry name" value="L-CYSTINE TRANSPORTER TCYP"/>
    <property type="match status" value="1"/>
</dbReference>
<comment type="subcellular location">
    <subcellularLocation>
        <location evidence="1">Membrane</location>
        <topology evidence="1">Multi-pass membrane protein</topology>
    </subcellularLocation>
</comment>
<dbReference type="SUPFAM" id="SSF118215">
    <property type="entry name" value="Proton glutamate symport protein"/>
    <property type="match status" value="1"/>
</dbReference>
<evidence type="ECO:0000313" key="12">
    <source>
        <dbReference type="Proteomes" id="UP000521032"/>
    </source>
</evidence>
<accession>A0A6V7RE99</accession>
<dbReference type="GO" id="GO:0015293">
    <property type="term" value="F:symporter activity"/>
    <property type="evidence" value="ECO:0007669"/>
    <property type="project" value="InterPro"/>
</dbReference>
<comment type="caution">
    <text evidence="11">The sequence shown here is derived from an EMBL/GenBank/DDBJ whole genome shotgun (WGS) entry which is preliminary data.</text>
</comment>
<feature type="transmembrane region" description="Helical" evidence="10">
    <location>
        <begin position="31"/>
        <end position="52"/>
    </location>
</feature>
<evidence type="ECO:0000256" key="10">
    <source>
        <dbReference type="SAM" id="Phobius"/>
    </source>
</evidence>
<dbReference type="Proteomes" id="UP000521032">
    <property type="component" value="Unassembled WGS sequence"/>
</dbReference>
<keyword evidence="4" id="KW-0813">Transport</keyword>
<keyword evidence="7 10" id="KW-1133">Transmembrane helix</keyword>
<dbReference type="GO" id="GO:0015184">
    <property type="term" value="F:L-cystine transmembrane transporter activity"/>
    <property type="evidence" value="ECO:0007669"/>
    <property type="project" value="TreeGrafter"/>
</dbReference>
<name>A0A6V7RE99_9BACL</name>
<evidence type="ECO:0000256" key="2">
    <source>
        <dbReference type="ARBA" id="ARBA00006148"/>
    </source>
</evidence>
<feature type="transmembrane region" description="Helical" evidence="10">
    <location>
        <begin position="262"/>
        <end position="287"/>
    </location>
</feature>
<proteinExistence type="inferred from homology"/>
<evidence type="ECO:0000256" key="5">
    <source>
        <dbReference type="ARBA" id="ARBA00022692"/>
    </source>
</evidence>
<keyword evidence="6" id="KW-0029">Amino-acid transport</keyword>
<keyword evidence="5 10" id="KW-0812">Transmembrane</keyword>
<feature type="transmembrane region" description="Helical" evidence="10">
    <location>
        <begin position="72"/>
        <end position="94"/>
    </location>
</feature>
<evidence type="ECO:0000256" key="1">
    <source>
        <dbReference type="ARBA" id="ARBA00004141"/>
    </source>
</evidence>
<dbReference type="GO" id="GO:0005886">
    <property type="term" value="C:plasma membrane"/>
    <property type="evidence" value="ECO:0007669"/>
    <property type="project" value="TreeGrafter"/>
</dbReference>
<keyword evidence="8 10" id="KW-0472">Membrane</keyword>
<dbReference type="InterPro" id="IPR036458">
    <property type="entry name" value="Na:dicarbo_symporter_sf"/>
</dbReference>
<dbReference type="RefSeq" id="WP_186086612.1">
    <property type="nucleotide sequence ID" value="NZ_BMDB01000002.1"/>
</dbReference>
<sequence length="464" mass="48837">MNIFLVIINLLVFLGLLGLVFFMAKKHIKFSYRVLIALGIGIIFGAVLQLIYGTESTTLSNTIDWMSVVGSGFVRLLQMIVIPLVFISILGAFAKMDVKEKFVKSGVKIISILLGTTAIAAVIGITTAVLFNLDASNINLGDAENDRGITIETTAEGVVDQTLPQQLISLLPANPFLDFTGGRPTSTIAVVIFAAFLGFALIKLTKHKPEIGEKVSNGIIAINEWVMELVKIILRLTPYGILAIMSVTVATSDFRAAVDLGMFVLASYVALIAMFVVQLIIIALTGLNPVTYIKKASEALLFAFTSRSSAGSLPLNIQTQTARLGVPSSIANFAGSFGLSIGQNGCAGVYPSMLAIMVAPLAGVEVDAQFIITLIAVTVIASLGIAGVGGGATFAAIIVLSTLNLPVVLAAVLISVEPLIDMGRTALNVSGSMVAGTVTARTDGTLDKEIYDDQDYDELTASSI</sequence>
<dbReference type="Gene3D" id="1.10.3860.10">
    <property type="entry name" value="Sodium:dicarboxylate symporter"/>
    <property type="match status" value="1"/>
</dbReference>
<dbReference type="PRINTS" id="PR00173">
    <property type="entry name" value="EDTRNSPORT"/>
</dbReference>
<dbReference type="PANTHER" id="PTHR42865">
    <property type="entry name" value="PROTON/GLUTAMATE-ASPARTATE SYMPORTER"/>
    <property type="match status" value="1"/>
</dbReference>
<feature type="transmembrane region" description="Helical" evidence="10">
    <location>
        <begin position="6"/>
        <end position="24"/>
    </location>
</feature>
<evidence type="ECO:0000256" key="3">
    <source>
        <dbReference type="ARBA" id="ARBA00022031"/>
    </source>
</evidence>
<evidence type="ECO:0000256" key="7">
    <source>
        <dbReference type="ARBA" id="ARBA00022989"/>
    </source>
</evidence>
<evidence type="ECO:0000256" key="6">
    <source>
        <dbReference type="ARBA" id="ARBA00022970"/>
    </source>
</evidence>
<gene>
    <name evidence="11" type="primary">gltP_1</name>
    <name evidence="11" type="ORF">JEOSCH030_00842</name>
</gene>
<feature type="transmembrane region" description="Helical" evidence="10">
    <location>
        <begin position="106"/>
        <end position="131"/>
    </location>
</feature>
<evidence type="ECO:0000313" key="11">
    <source>
        <dbReference type="EMBL" id="CAD2075309.1"/>
    </source>
</evidence>
<feature type="transmembrane region" description="Helical" evidence="10">
    <location>
        <begin position="185"/>
        <end position="204"/>
    </location>
</feature>
<dbReference type="AlphaFoldDB" id="A0A6V7RE99"/>